<gene>
    <name evidence="8" type="ORF">Dda_8716</name>
</gene>
<evidence type="ECO:0000256" key="5">
    <source>
        <dbReference type="SAM" id="MobiDB-lite"/>
    </source>
</evidence>
<dbReference type="PANTHER" id="PTHR15549:SF26">
    <property type="entry name" value="AXIAL BUDDING PATTERN PROTEIN 2-RELATED"/>
    <property type="match status" value="1"/>
</dbReference>
<comment type="caution">
    <text evidence="8">The sequence shown here is derived from an EMBL/GenBank/DDBJ whole genome shotgun (WGS) entry which is preliminary data.</text>
</comment>
<evidence type="ECO:0008006" key="10">
    <source>
        <dbReference type="Google" id="ProtNLM"/>
    </source>
</evidence>
<dbReference type="Proteomes" id="UP001221413">
    <property type="component" value="Unassembled WGS sequence"/>
</dbReference>
<dbReference type="EMBL" id="JAQGDS010000012">
    <property type="protein sequence ID" value="KAJ6256847.1"/>
    <property type="molecule type" value="Genomic_DNA"/>
</dbReference>
<reference evidence="8" key="1">
    <citation type="submission" date="2023-01" db="EMBL/GenBank/DDBJ databases">
        <title>The chitinases involved in constricting ring structure development in the nematode-trapping fungus Drechslerella dactyloides.</title>
        <authorList>
            <person name="Wang R."/>
            <person name="Zhang L."/>
            <person name="Tang P."/>
            <person name="Li S."/>
            <person name="Liang L."/>
        </authorList>
    </citation>
    <scope>NUCLEOTIDE SEQUENCE</scope>
    <source>
        <strain evidence="8">YMF1.00031</strain>
    </source>
</reference>
<keyword evidence="2 6" id="KW-0812">Transmembrane</keyword>
<keyword evidence="9" id="KW-1185">Reference proteome</keyword>
<evidence type="ECO:0000256" key="6">
    <source>
        <dbReference type="SAM" id="Phobius"/>
    </source>
</evidence>
<evidence type="ECO:0000256" key="2">
    <source>
        <dbReference type="ARBA" id="ARBA00022692"/>
    </source>
</evidence>
<comment type="subcellular location">
    <subcellularLocation>
        <location evidence="1">Membrane</location>
        <topology evidence="1">Single-pass membrane protein</topology>
    </subcellularLocation>
</comment>
<evidence type="ECO:0000256" key="7">
    <source>
        <dbReference type="SAM" id="SignalP"/>
    </source>
</evidence>
<evidence type="ECO:0000313" key="8">
    <source>
        <dbReference type="EMBL" id="KAJ6256847.1"/>
    </source>
</evidence>
<evidence type="ECO:0000256" key="1">
    <source>
        <dbReference type="ARBA" id="ARBA00004167"/>
    </source>
</evidence>
<evidence type="ECO:0000256" key="3">
    <source>
        <dbReference type="ARBA" id="ARBA00022989"/>
    </source>
</evidence>
<evidence type="ECO:0000256" key="4">
    <source>
        <dbReference type="ARBA" id="ARBA00023136"/>
    </source>
</evidence>
<keyword evidence="4 6" id="KW-0472">Membrane</keyword>
<dbReference type="GO" id="GO:0016020">
    <property type="term" value="C:membrane"/>
    <property type="evidence" value="ECO:0007669"/>
    <property type="project" value="UniProtKB-SubCell"/>
</dbReference>
<dbReference type="InterPro" id="IPR051694">
    <property type="entry name" value="Immunoregulatory_rcpt-like"/>
</dbReference>
<feature type="compositionally biased region" description="Low complexity" evidence="5">
    <location>
        <begin position="129"/>
        <end position="173"/>
    </location>
</feature>
<feature type="region of interest" description="Disordered" evidence="5">
    <location>
        <begin position="278"/>
        <end position="317"/>
    </location>
</feature>
<name>A0AAD6IR36_DREDA</name>
<dbReference type="PANTHER" id="PTHR15549">
    <property type="entry name" value="PAIRED IMMUNOGLOBULIN-LIKE TYPE 2 RECEPTOR"/>
    <property type="match status" value="1"/>
</dbReference>
<dbReference type="Gene3D" id="1.20.5.510">
    <property type="entry name" value="Single helix bin"/>
    <property type="match status" value="1"/>
</dbReference>
<keyword evidence="3 6" id="KW-1133">Transmembrane helix</keyword>
<accession>A0AAD6IR36</accession>
<feature type="transmembrane region" description="Helical" evidence="6">
    <location>
        <begin position="179"/>
        <end position="203"/>
    </location>
</feature>
<feature type="signal peptide" evidence="7">
    <location>
        <begin position="1"/>
        <end position="29"/>
    </location>
</feature>
<dbReference type="AlphaFoldDB" id="A0AAD6IR36"/>
<feature type="chain" id="PRO_5042148972" description="Mid2 domain-containing protein" evidence="7">
    <location>
        <begin position="30"/>
        <end position="317"/>
    </location>
</feature>
<evidence type="ECO:0000313" key="9">
    <source>
        <dbReference type="Proteomes" id="UP001221413"/>
    </source>
</evidence>
<proteinExistence type="predicted"/>
<dbReference type="GO" id="GO:0071944">
    <property type="term" value="C:cell periphery"/>
    <property type="evidence" value="ECO:0007669"/>
    <property type="project" value="UniProtKB-ARBA"/>
</dbReference>
<keyword evidence="7" id="KW-0732">Signal</keyword>
<feature type="region of interest" description="Disordered" evidence="5">
    <location>
        <begin position="119"/>
        <end position="173"/>
    </location>
</feature>
<sequence length="317" mass="33264">MKPPASSLVCSLLSAFLWIFLVRIRLAEAASSINACTDPLCVYRPRDPQVGPPNGDCQRILTPNTLSVSIDSLDQGCTITIYSDPYCTAAYMLEIDVGDCGTFNGSYIRSFSVDECPPGTPFPTVNPNSSSSTSQPSTSTSTSSAAAASKTESSSSTTTTTSAATTTVTAAPSSSNKTAIIGGAVGGGVGLLVIAGAVFFFVFHRRRPPMDPPPAHHGYGNAELEATEMYPPSATAAGFYGDPSMASSSKRLGPNGGSVFENHATVQELPADRHIPRQELEAPVPPGFVSPVEQGFDNGRHSRDRLPDMPRLPGPYQ</sequence>
<protein>
    <recommendedName>
        <fullName evidence="10">Mid2 domain-containing protein</fullName>
    </recommendedName>
</protein>
<organism evidence="8 9">
    <name type="scientific">Drechslerella dactyloides</name>
    <name type="common">Nematode-trapping fungus</name>
    <name type="synonym">Arthrobotrys dactyloides</name>
    <dbReference type="NCBI Taxonomy" id="74499"/>
    <lineage>
        <taxon>Eukaryota</taxon>
        <taxon>Fungi</taxon>
        <taxon>Dikarya</taxon>
        <taxon>Ascomycota</taxon>
        <taxon>Pezizomycotina</taxon>
        <taxon>Orbiliomycetes</taxon>
        <taxon>Orbiliales</taxon>
        <taxon>Orbiliaceae</taxon>
        <taxon>Drechslerella</taxon>
    </lineage>
</organism>
<feature type="compositionally biased region" description="Basic and acidic residues" evidence="5">
    <location>
        <begin position="298"/>
        <end position="308"/>
    </location>
</feature>